<reference evidence="7" key="1">
    <citation type="submission" date="2020-11" db="EMBL/GenBank/DDBJ databases">
        <authorList>
            <person name="Tran Van P."/>
        </authorList>
    </citation>
    <scope>NUCLEOTIDE SEQUENCE</scope>
</reference>
<dbReference type="CDD" id="cd00430">
    <property type="entry name" value="PLPDE_III_AR"/>
    <property type="match status" value="1"/>
</dbReference>
<dbReference type="EMBL" id="CAJPEV010004588">
    <property type="protein sequence ID" value="CAG0902041.1"/>
    <property type="molecule type" value="Genomic_DNA"/>
</dbReference>
<feature type="binding site" evidence="5">
    <location>
        <position position="568"/>
    </location>
    <ligand>
        <name>substrate</name>
    </ligand>
</feature>
<dbReference type="PRINTS" id="PR00992">
    <property type="entry name" value="ALARACEMASE"/>
</dbReference>
<dbReference type="InterPro" id="IPR011079">
    <property type="entry name" value="Ala_racemase_C"/>
</dbReference>
<evidence type="ECO:0000256" key="3">
    <source>
        <dbReference type="ARBA" id="ARBA00023235"/>
    </source>
</evidence>
<dbReference type="InterPro" id="IPR001608">
    <property type="entry name" value="Ala_racemase_N"/>
</dbReference>
<protein>
    <recommendedName>
        <fullName evidence="6">Alanine racemase C-terminal domain-containing protein</fullName>
    </recommendedName>
</protein>
<feature type="modified residue" description="N6-(pyridoxal phosphate)lysine" evidence="4">
    <location>
        <position position="296"/>
    </location>
</feature>
<dbReference type="GO" id="GO:0030170">
    <property type="term" value="F:pyridoxal phosphate binding"/>
    <property type="evidence" value="ECO:0007669"/>
    <property type="project" value="TreeGrafter"/>
</dbReference>
<evidence type="ECO:0000259" key="6">
    <source>
        <dbReference type="SMART" id="SM01005"/>
    </source>
</evidence>
<evidence type="ECO:0000256" key="4">
    <source>
        <dbReference type="PIRSR" id="PIRSR600821-50"/>
    </source>
</evidence>
<dbReference type="Proteomes" id="UP000677054">
    <property type="component" value="Unassembled WGS sequence"/>
</dbReference>
<proteinExistence type="inferred from homology"/>
<dbReference type="InterPro" id="IPR009006">
    <property type="entry name" value="Ala_racemase/Decarboxylase_C"/>
</dbReference>
<dbReference type="Gene3D" id="2.40.37.10">
    <property type="entry name" value="Lyase, Ornithine Decarboxylase, Chain A, domain 1"/>
    <property type="match status" value="1"/>
</dbReference>
<sequence length="625" mass="69960">MLFFAHCDTILYCCDHTTVHEAIHNWRNTLPHRKAIGWSIAGHPDAALQINITPDANAKGCHADATWKAPTPHAQDMHFKFMLPFSDAASITNALHCVCQLLHMGYTGIAIKKSLKRISTVTMRLELKSGINNCIVINDSYNNDLHALRLAMDYATTQAGSNRTKTLLLSDVLQSGETDQQIYKKIAQWLTESQFTRLIAVGIAIKHIEQYLPKGFQYAYYPTTHLLLERFNQLDFHNECILIKGARAFQLERIAQRLQQKLHKTVLEVNLSALTHNLKTYLQLLRPETSLLVMVKASAYGSGSVQVAKVLEQNNVQYLGVAYADEGVELRQAGIKLPILVLNPEVGAFESMLRHQLEPEIYSLSLLHELVAYTGKHKKLSIHLKLDTGMHRLGFISEHLDELCGILEKHPNLQVKSIFSHLSSSGNPQFDAFTHQQAHTFTQLAQRISDRLANQPMRHIANTGGIVRFPEYHFEMVRLGIGLYGADGGSLQPQLQVVNTLKATISQIKTVHAGETVGYNRMGQIQKETKIATISIGYADGLLRAAGNGRYSVLLHQTLAPIVGNVCMDMTMIDVSHIPQAREGDEVIIFGTHPTVEDLAKALQTIPYEVFTNISERVKKVYWSE</sequence>
<dbReference type="GO" id="GO:0030632">
    <property type="term" value="P:D-alanine biosynthetic process"/>
    <property type="evidence" value="ECO:0007669"/>
    <property type="project" value="TreeGrafter"/>
</dbReference>
<dbReference type="GO" id="GO:0005829">
    <property type="term" value="C:cytosol"/>
    <property type="evidence" value="ECO:0007669"/>
    <property type="project" value="TreeGrafter"/>
</dbReference>
<evidence type="ECO:0000256" key="2">
    <source>
        <dbReference type="ARBA" id="ARBA00022898"/>
    </source>
</evidence>
<dbReference type="Gene3D" id="3.90.190.20">
    <property type="entry name" value="Mur ligase, C-terminal domain"/>
    <property type="match status" value="1"/>
</dbReference>
<dbReference type="SMART" id="SM01005">
    <property type="entry name" value="Ala_racemase_C"/>
    <property type="match status" value="1"/>
</dbReference>
<name>A0A7R9AF51_9CRUS</name>
<accession>A0A7R9AF51</accession>
<dbReference type="NCBIfam" id="TIGR00492">
    <property type="entry name" value="alr"/>
    <property type="match status" value="1"/>
</dbReference>
<dbReference type="Pfam" id="PF00842">
    <property type="entry name" value="Ala_racemase_C"/>
    <property type="match status" value="1"/>
</dbReference>
<organism evidence="7">
    <name type="scientific">Darwinula stevensoni</name>
    <dbReference type="NCBI Taxonomy" id="69355"/>
    <lineage>
        <taxon>Eukaryota</taxon>
        <taxon>Metazoa</taxon>
        <taxon>Ecdysozoa</taxon>
        <taxon>Arthropoda</taxon>
        <taxon>Crustacea</taxon>
        <taxon>Oligostraca</taxon>
        <taxon>Ostracoda</taxon>
        <taxon>Podocopa</taxon>
        <taxon>Podocopida</taxon>
        <taxon>Darwinulocopina</taxon>
        <taxon>Darwinuloidea</taxon>
        <taxon>Darwinulidae</taxon>
        <taxon>Darwinula</taxon>
    </lineage>
</organism>
<dbReference type="PANTHER" id="PTHR30511">
    <property type="entry name" value="ALANINE RACEMASE"/>
    <property type="match status" value="1"/>
</dbReference>
<dbReference type="GO" id="GO:0016881">
    <property type="term" value="F:acid-amino acid ligase activity"/>
    <property type="evidence" value="ECO:0007669"/>
    <property type="project" value="InterPro"/>
</dbReference>
<dbReference type="EMBL" id="LR904105">
    <property type="protein sequence ID" value="CAD7252583.1"/>
    <property type="molecule type" value="Genomic_DNA"/>
</dbReference>
<dbReference type="GO" id="GO:0008784">
    <property type="term" value="F:alanine racemase activity"/>
    <property type="evidence" value="ECO:0007669"/>
    <property type="project" value="InterPro"/>
</dbReference>
<keyword evidence="2 4" id="KW-0663">Pyridoxal phosphate</keyword>
<dbReference type="SUPFAM" id="SSF51419">
    <property type="entry name" value="PLP-binding barrel"/>
    <property type="match status" value="1"/>
</dbReference>
<dbReference type="SUPFAM" id="SSF50621">
    <property type="entry name" value="Alanine racemase C-terminal domain-like"/>
    <property type="match status" value="1"/>
</dbReference>
<dbReference type="OrthoDB" id="186866at2759"/>
<dbReference type="InterPro" id="IPR029066">
    <property type="entry name" value="PLP-binding_barrel"/>
</dbReference>
<dbReference type="AlphaFoldDB" id="A0A7R9AF51"/>
<keyword evidence="8" id="KW-1185">Reference proteome</keyword>
<dbReference type="Pfam" id="PF01168">
    <property type="entry name" value="Ala_racemase_N"/>
    <property type="match status" value="1"/>
</dbReference>
<evidence type="ECO:0000256" key="5">
    <source>
        <dbReference type="PIRSR" id="PIRSR600821-52"/>
    </source>
</evidence>
<dbReference type="SUPFAM" id="SSF53244">
    <property type="entry name" value="MurD-like peptide ligases, peptide-binding domain"/>
    <property type="match status" value="1"/>
</dbReference>
<evidence type="ECO:0000313" key="8">
    <source>
        <dbReference type="Proteomes" id="UP000677054"/>
    </source>
</evidence>
<dbReference type="FunFam" id="3.20.20.10:FF:000002">
    <property type="entry name" value="Alanine racemase"/>
    <property type="match status" value="1"/>
</dbReference>
<comment type="cofactor">
    <cofactor evidence="1 4">
        <name>pyridoxal 5'-phosphate</name>
        <dbReference type="ChEBI" id="CHEBI:597326"/>
    </cofactor>
</comment>
<feature type="domain" description="Alanine racemase C-terminal" evidence="6">
    <location>
        <begin position="498"/>
        <end position="623"/>
    </location>
</feature>
<dbReference type="PANTHER" id="PTHR30511:SF0">
    <property type="entry name" value="ALANINE RACEMASE, CATABOLIC-RELATED"/>
    <property type="match status" value="1"/>
</dbReference>
<dbReference type="InterPro" id="IPR036615">
    <property type="entry name" value="Mur_ligase_C_dom_sf"/>
</dbReference>
<dbReference type="HAMAP" id="MF_01201">
    <property type="entry name" value="Ala_racemase"/>
    <property type="match status" value="1"/>
</dbReference>
<dbReference type="InterPro" id="IPR000821">
    <property type="entry name" value="Ala_racemase"/>
</dbReference>
<gene>
    <name evidence="7" type="ORF">DSTB1V02_LOCUS12341</name>
</gene>
<dbReference type="Gene3D" id="3.20.20.10">
    <property type="entry name" value="Alanine racemase"/>
    <property type="match status" value="1"/>
</dbReference>
<evidence type="ECO:0000256" key="1">
    <source>
        <dbReference type="ARBA" id="ARBA00001933"/>
    </source>
</evidence>
<feature type="binding site" evidence="5">
    <location>
        <position position="392"/>
    </location>
    <ligand>
        <name>substrate</name>
    </ligand>
</feature>
<keyword evidence="3" id="KW-0413">Isomerase</keyword>
<evidence type="ECO:0000313" key="7">
    <source>
        <dbReference type="EMBL" id="CAD7252583.1"/>
    </source>
</evidence>